<evidence type="ECO:0000313" key="1">
    <source>
        <dbReference type="EMBL" id="MBM9475529.1"/>
    </source>
</evidence>
<comment type="caution">
    <text evidence="1">The sequence shown here is derived from an EMBL/GenBank/DDBJ whole genome shotgun (WGS) entry which is preliminary data.</text>
</comment>
<dbReference type="RefSeq" id="WP_205255645.1">
    <property type="nucleotide sequence ID" value="NZ_BAAAPV010000002.1"/>
</dbReference>
<reference evidence="1" key="1">
    <citation type="submission" date="2021-01" db="EMBL/GenBank/DDBJ databases">
        <title>KCTC 19127 draft genome.</title>
        <authorList>
            <person name="An D."/>
        </authorList>
    </citation>
    <scope>NUCLEOTIDE SEQUENCE</scope>
    <source>
        <strain evidence="1">KCTC 19127</strain>
    </source>
</reference>
<keyword evidence="2" id="KW-1185">Reference proteome</keyword>
<dbReference type="Proteomes" id="UP000663801">
    <property type="component" value="Unassembled WGS sequence"/>
</dbReference>
<protein>
    <submittedName>
        <fullName evidence="1">Uncharacterized protein</fullName>
    </submittedName>
</protein>
<name>A0A939C4B6_9ACTN</name>
<proteinExistence type="predicted"/>
<gene>
    <name evidence="1" type="ORF">JL107_03630</name>
</gene>
<dbReference type="AlphaFoldDB" id="A0A939C4B6"/>
<evidence type="ECO:0000313" key="2">
    <source>
        <dbReference type="Proteomes" id="UP000663801"/>
    </source>
</evidence>
<sequence length="116" mass="11441">MVPAPAPAGRGVGDLGLATPISTVGCTGTPIVLYSSAITPGAYAADVQQALDDHPGASSLRTDQACSSLTPSSDGNPIYAVFRAYPSTGAACAAEGTGASFRLLESGSPDTSTFSC</sequence>
<organism evidence="1 2">
    <name type="scientific">Nakamurella flavida</name>
    <dbReference type="NCBI Taxonomy" id="363630"/>
    <lineage>
        <taxon>Bacteria</taxon>
        <taxon>Bacillati</taxon>
        <taxon>Actinomycetota</taxon>
        <taxon>Actinomycetes</taxon>
        <taxon>Nakamurellales</taxon>
        <taxon>Nakamurellaceae</taxon>
        <taxon>Nakamurella</taxon>
    </lineage>
</organism>
<dbReference type="EMBL" id="JAERWL010000005">
    <property type="protein sequence ID" value="MBM9475529.1"/>
    <property type="molecule type" value="Genomic_DNA"/>
</dbReference>
<accession>A0A939C4B6</accession>